<sequence length="106" mass="11979">MKTSRIKFVSIFLIFAFAFLFGTISLLDQPVESFLGSSSQTTWKAVVSTILSPVKVILIGPLLPFIKFLQQDPDTPPPFFLAGFAFYWTILALVLHYLLSKIKHAW</sequence>
<dbReference type="OrthoDB" id="676405at2"/>
<evidence type="ECO:0000313" key="2">
    <source>
        <dbReference type="EMBL" id="TWI90916.1"/>
    </source>
</evidence>
<dbReference type="RefSeq" id="WP_145710096.1">
    <property type="nucleotide sequence ID" value="NZ_BAAAFY010000001.1"/>
</dbReference>
<feature type="transmembrane region" description="Helical" evidence="1">
    <location>
        <begin position="78"/>
        <end position="99"/>
    </location>
</feature>
<keyword evidence="1" id="KW-0472">Membrane</keyword>
<name>A0A562TCW1_CHIJA</name>
<keyword evidence="1" id="KW-1133">Transmembrane helix</keyword>
<reference evidence="2 3" key="1">
    <citation type="journal article" date="2013" name="Stand. Genomic Sci.">
        <title>Genomic Encyclopedia of Type Strains, Phase I: The one thousand microbial genomes (KMG-I) project.</title>
        <authorList>
            <person name="Kyrpides N.C."/>
            <person name="Woyke T."/>
            <person name="Eisen J.A."/>
            <person name="Garrity G."/>
            <person name="Lilburn T.G."/>
            <person name="Beck B.J."/>
            <person name="Whitman W.B."/>
            <person name="Hugenholtz P."/>
            <person name="Klenk H.P."/>
        </authorList>
    </citation>
    <scope>NUCLEOTIDE SEQUENCE [LARGE SCALE GENOMIC DNA]</scope>
    <source>
        <strain evidence="2 3">DSM 13484</strain>
    </source>
</reference>
<keyword evidence="3" id="KW-1185">Reference proteome</keyword>
<keyword evidence="1" id="KW-0812">Transmembrane</keyword>
<comment type="caution">
    <text evidence="2">The sequence shown here is derived from an EMBL/GenBank/DDBJ whole genome shotgun (WGS) entry which is preliminary data.</text>
</comment>
<dbReference type="AlphaFoldDB" id="A0A562TCW1"/>
<dbReference type="Proteomes" id="UP000316778">
    <property type="component" value="Unassembled WGS sequence"/>
</dbReference>
<gene>
    <name evidence="2" type="ORF">LX66_0277</name>
</gene>
<dbReference type="EMBL" id="VLLG01000002">
    <property type="protein sequence ID" value="TWI90916.1"/>
    <property type="molecule type" value="Genomic_DNA"/>
</dbReference>
<accession>A0A562TCW1</accession>
<protein>
    <submittedName>
        <fullName evidence="2">Uncharacterized protein</fullName>
    </submittedName>
</protein>
<organism evidence="2 3">
    <name type="scientific">Chitinophaga japonensis</name>
    <name type="common">Flexibacter japonensis</name>
    <dbReference type="NCBI Taxonomy" id="104662"/>
    <lineage>
        <taxon>Bacteria</taxon>
        <taxon>Pseudomonadati</taxon>
        <taxon>Bacteroidota</taxon>
        <taxon>Chitinophagia</taxon>
        <taxon>Chitinophagales</taxon>
        <taxon>Chitinophagaceae</taxon>
        <taxon>Chitinophaga</taxon>
    </lineage>
</organism>
<evidence type="ECO:0000256" key="1">
    <source>
        <dbReference type="SAM" id="Phobius"/>
    </source>
</evidence>
<proteinExistence type="predicted"/>
<evidence type="ECO:0000313" key="3">
    <source>
        <dbReference type="Proteomes" id="UP000316778"/>
    </source>
</evidence>